<dbReference type="AlphaFoldDB" id="A0ABC8UDA4"/>
<protein>
    <submittedName>
        <fullName evidence="2">Uncharacterized protein</fullName>
    </submittedName>
</protein>
<gene>
    <name evidence="2" type="ORF">ILEXP_LOCUS47965</name>
</gene>
<dbReference type="Proteomes" id="UP001642360">
    <property type="component" value="Unassembled WGS sequence"/>
</dbReference>
<feature type="compositionally biased region" description="Gly residues" evidence="1">
    <location>
        <begin position="7"/>
        <end position="16"/>
    </location>
</feature>
<proteinExistence type="predicted"/>
<dbReference type="EMBL" id="CAUOFW020007213">
    <property type="protein sequence ID" value="CAK9178050.1"/>
    <property type="molecule type" value="Genomic_DNA"/>
</dbReference>
<accession>A0ABC8UDA4</accession>
<evidence type="ECO:0000313" key="2">
    <source>
        <dbReference type="EMBL" id="CAK9178050.1"/>
    </source>
</evidence>
<evidence type="ECO:0000313" key="3">
    <source>
        <dbReference type="Proteomes" id="UP001642360"/>
    </source>
</evidence>
<organism evidence="2 3">
    <name type="scientific">Ilex paraguariensis</name>
    <name type="common">yerba mate</name>
    <dbReference type="NCBI Taxonomy" id="185542"/>
    <lineage>
        <taxon>Eukaryota</taxon>
        <taxon>Viridiplantae</taxon>
        <taxon>Streptophyta</taxon>
        <taxon>Embryophyta</taxon>
        <taxon>Tracheophyta</taxon>
        <taxon>Spermatophyta</taxon>
        <taxon>Magnoliopsida</taxon>
        <taxon>eudicotyledons</taxon>
        <taxon>Gunneridae</taxon>
        <taxon>Pentapetalae</taxon>
        <taxon>asterids</taxon>
        <taxon>campanulids</taxon>
        <taxon>Aquifoliales</taxon>
        <taxon>Aquifoliaceae</taxon>
        <taxon>Ilex</taxon>
    </lineage>
</organism>
<sequence>MGRDGPGRLGGPGWGPWGPKPPGWGPEHGHHSGGFLGGCCEGICHMICACLSCLCCCGLLQDCFGGERRHPHPHGGPRRF</sequence>
<reference evidence="2 3" key="1">
    <citation type="submission" date="2024-02" db="EMBL/GenBank/DDBJ databases">
        <authorList>
            <person name="Vignale AGUSTIN F."/>
            <person name="Sosa J E."/>
            <person name="Modenutti C."/>
        </authorList>
    </citation>
    <scope>NUCLEOTIDE SEQUENCE [LARGE SCALE GENOMIC DNA]</scope>
</reference>
<evidence type="ECO:0000256" key="1">
    <source>
        <dbReference type="SAM" id="MobiDB-lite"/>
    </source>
</evidence>
<name>A0ABC8UDA4_9AQUA</name>
<feature type="region of interest" description="Disordered" evidence="1">
    <location>
        <begin position="1"/>
        <end position="27"/>
    </location>
</feature>
<comment type="caution">
    <text evidence="2">The sequence shown here is derived from an EMBL/GenBank/DDBJ whole genome shotgun (WGS) entry which is preliminary data.</text>
</comment>
<keyword evidence="3" id="KW-1185">Reference proteome</keyword>